<feature type="chain" id="PRO_5016813698" evidence="1">
    <location>
        <begin position="24"/>
        <end position="91"/>
    </location>
</feature>
<protein>
    <submittedName>
        <fullName evidence="2">Uncharacterized protein</fullName>
    </submittedName>
</protein>
<evidence type="ECO:0000256" key="1">
    <source>
        <dbReference type="SAM" id="SignalP"/>
    </source>
</evidence>
<dbReference type="EMBL" id="LT615367">
    <property type="protein sequence ID" value="SLM64406.1"/>
    <property type="molecule type" value="Genomic_DNA"/>
</dbReference>
<reference evidence="2 3" key="1">
    <citation type="submission" date="2016-09" db="EMBL/GenBank/DDBJ databases">
        <authorList>
            <person name="Reverchon S."/>
            <person name="Nasser W."/>
            <person name="Leonard S."/>
            <person name="Brochier C."/>
            <person name="Duprey A."/>
        </authorList>
    </citation>
    <scope>NUCLEOTIDE SEQUENCE [LARGE SCALE GENOMIC DNA]</scope>
    <source>
        <strain evidence="2 3">174/2</strain>
    </source>
</reference>
<gene>
    <name evidence="2" type="ORF">DAQ1742_03609</name>
</gene>
<evidence type="ECO:0000313" key="3">
    <source>
        <dbReference type="Proteomes" id="UP000294820"/>
    </source>
</evidence>
<accession>A0A375AES0</accession>
<dbReference type="Proteomes" id="UP000294820">
    <property type="component" value="Chromosome 1"/>
</dbReference>
<dbReference type="RefSeq" id="WP_035343972.1">
    <property type="nucleotide sequence ID" value="NZ_LT615367.1"/>
</dbReference>
<organism evidence="2 3">
    <name type="scientific">Dickeya aquatica</name>
    <dbReference type="NCBI Taxonomy" id="1401087"/>
    <lineage>
        <taxon>Bacteria</taxon>
        <taxon>Pseudomonadati</taxon>
        <taxon>Pseudomonadota</taxon>
        <taxon>Gammaproteobacteria</taxon>
        <taxon>Enterobacterales</taxon>
        <taxon>Pectobacteriaceae</taxon>
        <taxon>Dickeya</taxon>
    </lineage>
</organism>
<dbReference type="AlphaFoldDB" id="A0A375AES0"/>
<proteinExistence type="predicted"/>
<name>A0A375AES0_9GAMM</name>
<keyword evidence="3" id="KW-1185">Reference proteome</keyword>
<keyword evidence="1" id="KW-0732">Signal</keyword>
<feature type="signal peptide" evidence="1">
    <location>
        <begin position="1"/>
        <end position="23"/>
    </location>
</feature>
<sequence length="91" mass="10157">MRKKYVAVALLTLAASMSGTAAASNYPCRSPEWNLWIESLVNTRDQYSNLEIGSPIWQQAVESRLPASSWPSRNSVLWCATVEQKIASIKK</sequence>
<evidence type="ECO:0000313" key="2">
    <source>
        <dbReference type="EMBL" id="SLM64406.1"/>
    </source>
</evidence>
<dbReference type="KEGG" id="daq:DAQ1742_03609"/>